<evidence type="ECO:0000313" key="9">
    <source>
        <dbReference type="EMBL" id="CAE2329171.1"/>
    </source>
</evidence>
<dbReference type="PANTHER" id="PTHR23511">
    <property type="entry name" value="SYNAPTIC VESICLE GLYCOPROTEIN 2"/>
    <property type="match status" value="1"/>
</dbReference>
<feature type="region of interest" description="Disordered" evidence="6">
    <location>
        <begin position="1"/>
        <end position="27"/>
    </location>
</feature>
<keyword evidence="5 7" id="KW-0472">Membrane</keyword>
<dbReference type="AlphaFoldDB" id="A0A7S4PAM1"/>
<feature type="transmembrane region" description="Helical" evidence="7">
    <location>
        <begin position="199"/>
        <end position="216"/>
    </location>
</feature>
<dbReference type="InterPro" id="IPR005828">
    <property type="entry name" value="MFS_sugar_transport-like"/>
</dbReference>
<feature type="transmembrane region" description="Helical" evidence="7">
    <location>
        <begin position="81"/>
        <end position="102"/>
    </location>
</feature>
<dbReference type="InterPro" id="IPR005829">
    <property type="entry name" value="Sugar_transporter_CS"/>
</dbReference>
<feature type="transmembrane region" description="Helical" evidence="7">
    <location>
        <begin position="373"/>
        <end position="395"/>
    </location>
</feature>
<keyword evidence="4 7" id="KW-1133">Transmembrane helix</keyword>
<feature type="transmembrane region" description="Helical" evidence="7">
    <location>
        <begin position="321"/>
        <end position="341"/>
    </location>
</feature>
<sequence>MGGEHTEGVALHAVNGEQEEPPRKQDEDVTVDRIVDRIGFGRYQARLLVLCGAGWAADIMDIQALSFLIPKLKREWGVSSAGLGLAASFTFIGMLLGSLVWGVMSDRKGRKISFTLTSLWAGFFGMLAATASNVESLVLWRFLQGFGLGGNLAIDFSLFMEFVPTCSRGKATTLLTIFATVGSLTASGLAWALLETAGWQTFLILCSCPGIIIAFFRSQMLESPYFLAETGRDEESLRVLKEVARFNGYNQELLGEGGSIKKTDKIPLRVVIKSLSAPHVRDRLVATSCLWFALSYGFYGFNVWGPSYFDARGFKPQNSYQALFTSVACQIPGTLSATFLVERWGRRVLIILFSLGCFLSISGVALFEQAQAMVLFTLVLNFNTAALWAVIYTYTPEIFPTQLRTSAMGVCSAIARISGILVSYLGGAFLHYSVSASLLSYALSYALVLLVAAFFLRVDMTGVPLSHVFSHDEPSYSARTKLAESDVLADPHEV</sequence>
<evidence type="ECO:0000256" key="5">
    <source>
        <dbReference type="ARBA" id="ARBA00023136"/>
    </source>
</evidence>
<evidence type="ECO:0000256" key="1">
    <source>
        <dbReference type="ARBA" id="ARBA00004141"/>
    </source>
</evidence>
<evidence type="ECO:0000256" key="7">
    <source>
        <dbReference type="SAM" id="Phobius"/>
    </source>
</evidence>
<proteinExistence type="predicted"/>
<name>A0A7S4PAM1_GUITH</name>
<dbReference type="GO" id="GO:0022857">
    <property type="term" value="F:transmembrane transporter activity"/>
    <property type="evidence" value="ECO:0007669"/>
    <property type="project" value="InterPro"/>
</dbReference>
<dbReference type="PANTHER" id="PTHR23511:SF34">
    <property type="entry name" value="SYNAPTIC VESICLE GLYCOPROTEIN 2"/>
    <property type="match status" value="1"/>
</dbReference>
<feature type="transmembrane region" description="Helical" evidence="7">
    <location>
        <begin position="47"/>
        <end position="69"/>
    </location>
</feature>
<evidence type="ECO:0000256" key="6">
    <source>
        <dbReference type="SAM" id="MobiDB-lite"/>
    </source>
</evidence>
<organism evidence="9">
    <name type="scientific">Guillardia theta</name>
    <name type="common">Cryptophyte</name>
    <name type="synonym">Cryptomonas phi</name>
    <dbReference type="NCBI Taxonomy" id="55529"/>
    <lineage>
        <taxon>Eukaryota</taxon>
        <taxon>Cryptophyceae</taxon>
        <taxon>Pyrenomonadales</taxon>
        <taxon>Geminigeraceae</taxon>
        <taxon>Guillardia</taxon>
    </lineage>
</organism>
<dbReference type="OMA" id="PTWIGVC"/>
<evidence type="ECO:0000256" key="4">
    <source>
        <dbReference type="ARBA" id="ARBA00022989"/>
    </source>
</evidence>
<feature type="domain" description="Major facilitator superfamily (MFS) profile" evidence="8">
    <location>
        <begin position="47"/>
        <end position="460"/>
    </location>
</feature>
<dbReference type="InterPro" id="IPR020846">
    <property type="entry name" value="MFS_dom"/>
</dbReference>
<comment type="subcellular location">
    <subcellularLocation>
        <location evidence="1">Membrane</location>
        <topology evidence="1">Multi-pass membrane protein</topology>
    </subcellularLocation>
</comment>
<dbReference type="PROSITE" id="PS00217">
    <property type="entry name" value="SUGAR_TRANSPORT_2"/>
    <property type="match status" value="1"/>
</dbReference>
<keyword evidence="3 7" id="KW-0812">Transmembrane</keyword>
<dbReference type="PROSITE" id="PS50850">
    <property type="entry name" value="MFS"/>
    <property type="match status" value="1"/>
</dbReference>
<gene>
    <name evidence="9" type="ORF">GTHE00462_LOCUS32120</name>
</gene>
<dbReference type="GO" id="GO:0016020">
    <property type="term" value="C:membrane"/>
    <property type="evidence" value="ECO:0007669"/>
    <property type="project" value="UniProtKB-SubCell"/>
</dbReference>
<feature type="transmembrane region" description="Helical" evidence="7">
    <location>
        <begin position="438"/>
        <end position="456"/>
    </location>
</feature>
<accession>A0A7S4PAM1</accession>
<protein>
    <recommendedName>
        <fullName evidence="8">Major facilitator superfamily (MFS) profile domain-containing protein</fullName>
    </recommendedName>
</protein>
<feature type="transmembrane region" description="Helical" evidence="7">
    <location>
        <begin position="114"/>
        <end position="132"/>
    </location>
</feature>
<keyword evidence="2" id="KW-0813">Transport</keyword>
<dbReference type="SUPFAM" id="SSF103473">
    <property type="entry name" value="MFS general substrate transporter"/>
    <property type="match status" value="1"/>
</dbReference>
<evidence type="ECO:0000256" key="2">
    <source>
        <dbReference type="ARBA" id="ARBA00022448"/>
    </source>
</evidence>
<feature type="transmembrane region" description="Helical" evidence="7">
    <location>
        <begin position="171"/>
        <end position="193"/>
    </location>
</feature>
<evidence type="ECO:0000256" key="3">
    <source>
        <dbReference type="ARBA" id="ARBA00022692"/>
    </source>
</evidence>
<evidence type="ECO:0000259" key="8">
    <source>
        <dbReference type="PROSITE" id="PS50850"/>
    </source>
</evidence>
<dbReference type="Gene3D" id="1.20.1250.20">
    <property type="entry name" value="MFS general substrate transporter like domains"/>
    <property type="match status" value="1"/>
</dbReference>
<feature type="transmembrane region" description="Helical" evidence="7">
    <location>
        <begin position="407"/>
        <end position="432"/>
    </location>
</feature>
<feature type="transmembrane region" description="Helical" evidence="7">
    <location>
        <begin position="138"/>
        <end position="159"/>
    </location>
</feature>
<feature type="transmembrane region" description="Helical" evidence="7">
    <location>
        <begin position="284"/>
        <end position="301"/>
    </location>
</feature>
<dbReference type="Pfam" id="PF00083">
    <property type="entry name" value="Sugar_tr"/>
    <property type="match status" value="1"/>
</dbReference>
<dbReference type="EMBL" id="HBKN01041067">
    <property type="protein sequence ID" value="CAE2329171.1"/>
    <property type="molecule type" value="Transcribed_RNA"/>
</dbReference>
<reference evidence="9" key="1">
    <citation type="submission" date="2021-01" db="EMBL/GenBank/DDBJ databases">
        <authorList>
            <person name="Corre E."/>
            <person name="Pelletier E."/>
            <person name="Niang G."/>
            <person name="Scheremetjew M."/>
            <person name="Finn R."/>
            <person name="Kale V."/>
            <person name="Holt S."/>
            <person name="Cochrane G."/>
            <person name="Meng A."/>
            <person name="Brown T."/>
            <person name="Cohen L."/>
        </authorList>
    </citation>
    <scope>NUCLEOTIDE SEQUENCE</scope>
    <source>
        <strain evidence="9">CCMP 2712</strain>
    </source>
</reference>
<dbReference type="InterPro" id="IPR036259">
    <property type="entry name" value="MFS_trans_sf"/>
</dbReference>
<dbReference type="CDD" id="cd17316">
    <property type="entry name" value="MFS_SV2_like"/>
    <property type="match status" value="1"/>
</dbReference>
<feature type="transmembrane region" description="Helical" evidence="7">
    <location>
        <begin position="348"/>
        <end position="367"/>
    </location>
</feature>